<proteinExistence type="predicted"/>
<evidence type="ECO:0008006" key="3">
    <source>
        <dbReference type="Google" id="ProtNLM"/>
    </source>
</evidence>
<evidence type="ECO:0000313" key="1">
    <source>
        <dbReference type="EMBL" id="TDD07590.1"/>
    </source>
</evidence>
<accession>A0A4R4W3K6</accession>
<organism evidence="1 2">
    <name type="scientific">Saccharopolyspora terrae</name>
    <dbReference type="NCBI Taxonomy" id="2530384"/>
    <lineage>
        <taxon>Bacteria</taxon>
        <taxon>Bacillati</taxon>
        <taxon>Actinomycetota</taxon>
        <taxon>Actinomycetes</taxon>
        <taxon>Pseudonocardiales</taxon>
        <taxon>Pseudonocardiaceae</taxon>
        <taxon>Saccharopolyspora</taxon>
    </lineage>
</organism>
<reference evidence="1 2" key="1">
    <citation type="submission" date="2019-03" db="EMBL/GenBank/DDBJ databases">
        <title>Draft genome sequences of novel Actinobacteria.</title>
        <authorList>
            <person name="Sahin N."/>
            <person name="Ay H."/>
            <person name="Saygin H."/>
        </authorList>
    </citation>
    <scope>NUCLEOTIDE SEQUENCE [LARGE SCALE GENOMIC DNA]</scope>
    <source>
        <strain evidence="1 2">16K309</strain>
    </source>
</reference>
<dbReference type="RefSeq" id="WP_132673548.1">
    <property type="nucleotide sequence ID" value="NZ_SMKS01000010.1"/>
</dbReference>
<dbReference type="Proteomes" id="UP000295674">
    <property type="component" value="Unassembled WGS sequence"/>
</dbReference>
<dbReference type="OrthoDB" id="669978at2"/>
<evidence type="ECO:0000313" key="2">
    <source>
        <dbReference type="Proteomes" id="UP000295674"/>
    </source>
</evidence>
<comment type="caution">
    <text evidence="1">The sequence shown here is derived from an EMBL/GenBank/DDBJ whole genome shotgun (WGS) entry which is preliminary data.</text>
</comment>
<keyword evidence="2" id="KW-1185">Reference proteome</keyword>
<dbReference type="AlphaFoldDB" id="A0A4R4W3K6"/>
<dbReference type="EMBL" id="SMKS01000010">
    <property type="protein sequence ID" value="TDD07590.1"/>
    <property type="molecule type" value="Genomic_DNA"/>
</dbReference>
<sequence length="160" mass="18178">MTFTRTMRRLHRTEAAFALSLEQLAERHRAEAEVHHVAKDLAPWSRRHLHDLSSDARQHGLRLARRPGLTAKARVHLARLAADASDRRLPESLKLVADLRRAYLHATEVNLCWEMVGQRAQAIEDAALVDTAAVTRTEVVRQRQWLDSMIKTLTPQALAS</sequence>
<gene>
    <name evidence="1" type="ORF">E1181_09205</name>
</gene>
<name>A0A4R4W3K6_9PSEU</name>
<protein>
    <recommendedName>
        <fullName evidence="3">DUF892 family protein</fullName>
    </recommendedName>
</protein>